<evidence type="ECO:0000259" key="2">
    <source>
        <dbReference type="Pfam" id="PF16012"/>
    </source>
</evidence>
<feature type="region of interest" description="Disordered" evidence="1">
    <location>
        <begin position="377"/>
        <end position="417"/>
    </location>
</feature>
<accession>A0A1Q3FMZ5</accession>
<feature type="region of interest" description="Disordered" evidence="1">
    <location>
        <begin position="1"/>
        <end position="92"/>
    </location>
</feature>
<protein>
    <recommendedName>
        <fullName evidence="2">DUF4780 domain-containing protein</fullName>
    </recommendedName>
</protein>
<reference evidence="3" key="1">
    <citation type="submission" date="2017-01" db="EMBL/GenBank/DDBJ databases">
        <title>A deep insight into the sialotranscriptome of adult male and female Cluex tarsalis mosquitoes.</title>
        <authorList>
            <person name="Ribeiro J.M."/>
            <person name="Moreira F."/>
            <person name="Bernard K.A."/>
            <person name="Calvo E."/>
        </authorList>
    </citation>
    <scope>NUCLEOTIDE SEQUENCE</scope>
    <source>
        <strain evidence="3">Kern County</strain>
        <tissue evidence="3">Salivary glands</tissue>
    </source>
</reference>
<dbReference type="InterPro" id="IPR031961">
    <property type="entry name" value="DUF4780"/>
</dbReference>
<feature type="compositionally biased region" description="Low complexity" evidence="1">
    <location>
        <begin position="1"/>
        <end position="12"/>
    </location>
</feature>
<name>A0A1Q3FMZ5_CULTA</name>
<dbReference type="AlphaFoldDB" id="A0A1Q3FMZ5"/>
<dbReference type="EMBL" id="GFDL01006141">
    <property type="protein sequence ID" value="JAV28904.1"/>
    <property type="molecule type" value="Transcribed_RNA"/>
</dbReference>
<feature type="compositionally biased region" description="Gly residues" evidence="1">
    <location>
        <begin position="489"/>
        <end position="499"/>
    </location>
</feature>
<proteinExistence type="predicted"/>
<dbReference type="Pfam" id="PF16012">
    <property type="entry name" value="DUF4780"/>
    <property type="match status" value="1"/>
</dbReference>
<feature type="region of interest" description="Disordered" evidence="1">
    <location>
        <begin position="488"/>
        <end position="508"/>
    </location>
</feature>
<evidence type="ECO:0000256" key="1">
    <source>
        <dbReference type="SAM" id="MobiDB-lite"/>
    </source>
</evidence>
<evidence type="ECO:0000313" key="3">
    <source>
        <dbReference type="EMBL" id="JAV28904.1"/>
    </source>
</evidence>
<feature type="compositionally biased region" description="Basic and acidic residues" evidence="1">
    <location>
        <begin position="70"/>
        <end position="82"/>
    </location>
</feature>
<feature type="domain" description="DUF4780" evidence="2">
    <location>
        <begin position="193"/>
        <end position="366"/>
    </location>
</feature>
<sequence>MSKQQTNTNQQTKGSDAPQASENENPLPEAVPASASAEGNGQDHAEKASSIKVEQAEEGTGMDVDGEGDGAEKDKKEVEAKPKLHTSGSQRKRFKWFISQGYEYEEASELAKDAPKYREMRAAAEGRSTEASERDVQLAQQRKALNRVAKRKYTQLREHGYSEEEAVALAPTLVNDPSLRQKHLKSDHQPKRPGVKIIVAMAEYPRTVLTEEQAKLVKDAILKLVVDVNASNKATKPHFDGCNFIKGYLVFDCLDQPTITWLQHRSRELQLWDGCALRAMSEKVFRNSNMFSLHLSDSEQDSNEEIGNFLSKQNDGIDTSKWIFAERKLNEKTKTVDLMIKVDPVSVKALHELNFKLNYKFNQVTMKRIIVDLFDGESKPKKTTPPPPTSNQGGGYTPQRRSYRGGYSGGGPQNRFGGRGGFNNYNRPASNMMDSLYDQLNRNLAFERQVRQNNFGGGGGGDDYIDSLLDQLNRSLYATGPNNAPSYYGRGGGRGGGGNRNFPAQRFF</sequence>
<feature type="compositionally biased region" description="Gly residues" evidence="1">
    <location>
        <begin position="406"/>
        <end position="417"/>
    </location>
</feature>
<organism evidence="3">
    <name type="scientific">Culex tarsalis</name>
    <name type="common">Encephalitis mosquito</name>
    <dbReference type="NCBI Taxonomy" id="7177"/>
    <lineage>
        <taxon>Eukaryota</taxon>
        <taxon>Metazoa</taxon>
        <taxon>Ecdysozoa</taxon>
        <taxon>Arthropoda</taxon>
        <taxon>Hexapoda</taxon>
        <taxon>Insecta</taxon>
        <taxon>Pterygota</taxon>
        <taxon>Neoptera</taxon>
        <taxon>Endopterygota</taxon>
        <taxon>Diptera</taxon>
        <taxon>Nematocera</taxon>
        <taxon>Culicoidea</taxon>
        <taxon>Culicidae</taxon>
        <taxon>Culicinae</taxon>
        <taxon>Culicini</taxon>
        <taxon>Culex</taxon>
        <taxon>Culex</taxon>
    </lineage>
</organism>